<accession>A0A1S7LF91</accession>
<keyword evidence="1" id="KW-0677">Repeat</keyword>
<gene>
    <name evidence="5" type="ORF">MAGMO_0523</name>
</gene>
<feature type="compositionally biased region" description="Polar residues" evidence="4">
    <location>
        <begin position="538"/>
        <end position="548"/>
    </location>
</feature>
<dbReference type="GO" id="GO:0000030">
    <property type="term" value="F:mannosyltransferase activity"/>
    <property type="evidence" value="ECO:0007669"/>
    <property type="project" value="TreeGrafter"/>
</dbReference>
<feature type="compositionally biased region" description="Polar residues" evidence="4">
    <location>
        <begin position="12"/>
        <end position="36"/>
    </location>
</feature>
<reference evidence="5" key="1">
    <citation type="submission" date="2015-04" db="EMBL/GenBank/DDBJ databases">
        <authorList>
            <person name="Syromyatnikov M.Y."/>
            <person name="Popov V.N."/>
        </authorList>
    </citation>
    <scope>NUCLEOTIDE SEQUENCE</scope>
    <source>
        <strain evidence="5">MO-1</strain>
    </source>
</reference>
<dbReference type="PANTHER" id="PTHR44227">
    <property type="match status" value="1"/>
</dbReference>
<organism evidence="5">
    <name type="scientific">Magnetococcus massalia (strain MO-1)</name>
    <dbReference type="NCBI Taxonomy" id="451514"/>
    <lineage>
        <taxon>Bacteria</taxon>
        <taxon>Pseudomonadati</taxon>
        <taxon>Pseudomonadota</taxon>
        <taxon>Magnetococcia</taxon>
        <taxon>Magnetococcales</taxon>
        <taxon>Magnetococcaceae</taxon>
        <taxon>Magnetococcus</taxon>
    </lineage>
</organism>
<name>A0A1S7LF91_MAGMO</name>
<dbReference type="SUPFAM" id="SSF48452">
    <property type="entry name" value="TPR-like"/>
    <property type="match status" value="1"/>
</dbReference>
<feature type="compositionally biased region" description="Basic and acidic residues" evidence="4">
    <location>
        <begin position="500"/>
        <end position="513"/>
    </location>
</feature>
<dbReference type="EMBL" id="LO017727">
    <property type="protein sequence ID" value="CRH04727.1"/>
    <property type="molecule type" value="Genomic_DNA"/>
</dbReference>
<dbReference type="AlphaFoldDB" id="A0A1S7LF91"/>
<dbReference type="GO" id="GO:0030968">
    <property type="term" value="P:endoplasmic reticulum unfolded protein response"/>
    <property type="evidence" value="ECO:0007669"/>
    <property type="project" value="TreeGrafter"/>
</dbReference>
<feature type="region of interest" description="Disordered" evidence="4">
    <location>
        <begin position="148"/>
        <end position="209"/>
    </location>
</feature>
<feature type="compositionally biased region" description="Polar residues" evidence="4">
    <location>
        <begin position="400"/>
        <end position="411"/>
    </location>
</feature>
<feature type="region of interest" description="Disordered" evidence="4">
    <location>
        <begin position="241"/>
        <end position="553"/>
    </location>
</feature>
<dbReference type="PROSITE" id="PS50005">
    <property type="entry name" value="TPR"/>
    <property type="match status" value="1"/>
</dbReference>
<feature type="compositionally biased region" description="Basic and acidic residues" evidence="4">
    <location>
        <begin position="328"/>
        <end position="347"/>
    </location>
</feature>
<feature type="compositionally biased region" description="Polar residues" evidence="4">
    <location>
        <begin position="148"/>
        <end position="158"/>
    </location>
</feature>
<protein>
    <submittedName>
        <fullName evidence="5">Uncharacterized protein</fullName>
    </submittedName>
</protein>
<dbReference type="SMART" id="SM00028">
    <property type="entry name" value="TPR"/>
    <property type="match status" value="4"/>
</dbReference>
<dbReference type="InterPro" id="IPR011990">
    <property type="entry name" value="TPR-like_helical_dom_sf"/>
</dbReference>
<dbReference type="Pfam" id="PF13432">
    <property type="entry name" value="TPR_16"/>
    <property type="match status" value="1"/>
</dbReference>
<dbReference type="InterPro" id="IPR019734">
    <property type="entry name" value="TPR_rpt"/>
</dbReference>
<evidence type="ECO:0000313" key="5">
    <source>
        <dbReference type="EMBL" id="CRH04727.1"/>
    </source>
</evidence>
<feature type="repeat" description="TPR" evidence="3">
    <location>
        <begin position="758"/>
        <end position="791"/>
    </location>
</feature>
<sequence length="874" mass="95995">MVGAENRRLQQWLESQAQTGAEQTDNLLNATQQEAQGQGERDNEPPNTQMPDRRLDPGAMPDLLMPPAQRRQGSAPLEGAAAAQPSRENPLPKPLASYEAPTPSSHLAGAEATRRVVQVGTPVNRSNVVILPKRERVGQVDYGSFLSTRQSASTQDVAPQTLQQQPDTDDSSPATPVDHSLAAQEWLLQQQPARASAAEPAPIVPEIEAQKEQAWHQLVAAPAVDLSQQDDGPLEEVAASRVDQPQMAEVAAECNSELPSSDELQEVQIEPPESAQPEPTGSDEEREKGAISMVQIEALLNQALAERQQQQQDEVSHGLEQAVQQGIKEPEAEREPAEKLHDARLSPEDESLSEAAVEAVIDSSSELTEHLSDPTTLDDLEETTERIPTEEEGDTKELTASEQDTPLSSPTRVEDAPAEPDVEISERALEADGSPQGQVEEPLDGASQALSPSCEIEQTDGQPLDDPILESSTDAVIESEERCVEIETPQPLSASVSESLPEKKPSEGTHRVAQEILLQIEKDLPAESQEPEPALSDSEPSSNQTTTIPAAELTDVELDEESGEVVDEMPVPKVSRIQQRRRLAKASQGEMQVNQQAVPKPVPNPGFLFGRLKDRRAKLAAASLEDPADIEQQMRQPKPLMSELKRHMRLPKSMWLPFGWYAMGTVVNNISDGAIRWYQRITRLDADVQSAFLLDRARHLQRLERMEEAKDLLEIAITLEGASSRAHLLLAEVLQSLEMHAQAEQVLFKALNNGYDDADLYLRLGSLMLDGERAEAAIAYLRQAVAMEPDLYDGLTALGKALWQSNAHEESLAHLERAREIRPFDPCAFMLTGEVLESLQRDEDAALFYQQADALNNMLQAKPAHERVEPDELS</sequence>
<evidence type="ECO:0000256" key="1">
    <source>
        <dbReference type="ARBA" id="ARBA00022737"/>
    </source>
</evidence>
<feature type="compositionally biased region" description="Basic and acidic residues" evidence="4">
    <location>
        <begin position="383"/>
        <end position="399"/>
    </location>
</feature>
<feature type="region of interest" description="Disordered" evidence="4">
    <location>
        <begin position="1"/>
        <end position="109"/>
    </location>
</feature>
<proteinExistence type="predicted"/>
<dbReference type="InterPro" id="IPR052346">
    <property type="entry name" value="O-mannosyl-transferase_TMTC"/>
</dbReference>
<evidence type="ECO:0000256" key="2">
    <source>
        <dbReference type="ARBA" id="ARBA00022803"/>
    </source>
</evidence>
<dbReference type="Gene3D" id="1.25.40.10">
    <property type="entry name" value="Tetratricopeptide repeat domain"/>
    <property type="match status" value="1"/>
</dbReference>
<feature type="compositionally biased region" description="Low complexity" evidence="4">
    <location>
        <begin position="297"/>
        <end position="313"/>
    </location>
</feature>
<evidence type="ECO:0000256" key="3">
    <source>
        <dbReference type="PROSITE-ProRule" id="PRU00339"/>
    </source>
</evidence>
<keyword evidence="2 3" id="KW-0802">TPR repeat</keyword>
<dbReference type="PANTHER" id="PTHR44227:SF3">
    <property type="entry name" value="PROTEIN O-MANNOSYL-TRANSFERASE TMTC4"/>
    <property type="match status" value="1"/>
</dbReference>
<evidence type="ECO:0000256" key="4">
    <source>
        <dbReference type="SAM" id="MobiDB-lite"/>
    </source>
</evidence>
<dbReference type="GO" id="GO:0035269">
    <property type="term" value="P:protein O-linked glycosylation via mannose"/>
    <property type="evidence" value="ECO:0007669"/>
    <property type="project" value="TreeGrafter"/>
</dbReference>